<feature type="compositionally biased region" description="Low complexity" evidence="1">
    <location>
        <begin position="281"/>
        <end position="291"/>
    </location>
</feature>
<keyword evidence="2" id="KW-1133">Transmembrane helix</keyword>
<keyword evidence="2" id="KW-0472">Membrane</keyword>
<dbReference type="RefSeq" id="XP_026706312.1">
    <property type="nucleotide sequence ID" value="XM_026850511.1"/>
</dbReference>
<evidence type="ECO:0000256" key="2">
    <source>
        <dbReference type="SAM" id="Phobius"/>
    </source>
</evidence>
<dbReference type="RefSeq" id="XP_026706310.1">
    <property type="nucleotide sequence ID" value="XM_026850509.1"/>
</dbReference>
<feature type="compositionally biased region" description="Polar residues" evidence="1">
    <location>
        <begin position="269"/>
        <end position="280"/>
    </location>
</feature>
<dbReference type="GeneID" id="113481152"/>
<dbReference type="Proteomes" id="UP000472269">
    <property type="component" value="Unplaced"/>
</dbReference>
<gene>
    <name evidence="4" type="primary">C5H11orf24</name>
</gene>
<feature type="transmembrane region" description="Helical" evidence="2">
    <location>
        <begin position="437"/>
        <end position="457"/>
    </location>
</feature>
<evidence type="ECO:0000256" key="1">
    <source>
        <dbReference type="SAM" id="MobiDB-lite"/>
    </source>
</evidence>
<accession>A0A663M9Z4</accession>
<keyword evidence="5" id="KW-1185">Reference proteome</keyword>
<keyword evidence="3" id="KW-0732">Signal</keyword>
<protein>
    <recommendedName>
        <fullName evidence="6">MANSC domain-containing protein</fullName>
    </recommendedName>
</protein>
<dbReference type="OrthoDB" id="10071013at2759"/>
<dbReference type="Pfam" id="PF17823">
    <property type="entry name" value="DUF5585"/>
    <property type="match status" value="1"/>
</dbReference>
<name>A0A663M9Z4_ATHCN</name>
<sequence length="484" mass="51605">MWTAIVFFLLISFCICEHRFSVLKGRGVHVVQINRLTTEKQCRQACQGPAASGDHHCNRAVPYQNHCILLQCHQLSVCQNAREQDIRDLLGEIVSGKRETVLFHHQSYPQKKERMVNGRVNGHNVENLFSSTALTRKIHLRHLLEVDSEDITKNRTKPIASNATTPSATTPTATTTTATAITTNITNASVLTTAYVTTAKASNVSGGSGLLAEAMSPTASSPTSGNIPASTSSHVTKLVTTTEESGNSSSVSVLSPTSTSAAFSVVSEAGTQMPQREQLNTSTPRSSSPTTVGAGPKMLSPTLTTLVAQDAGVPSSASTRATALTPLESSHSANPLTVVTFLHLEPEASTVTTSLSKSTSLLGSTRGAVVLTTASTAETTTEHGIESTSHIFSTTTTPADAPKTATSGLAETQDMDNEYLLIAAEPLTQYLVDKSSLLAVLLVGTVFFITVIVLFLMQAYESYKKKDYTQVDYLINGMYVDSEM</sequence>
<dbReference type="Ensembl" id="ENSACUT00000008842.1">
    <property type="protein sequence ID" value="ENSACUP00000008278.1"/>
    <property type="gene ID" value="ENSACUG00000005629.1"/>
</dbReference>
<dbReference type="KEGG" id="acun:113481152"/>
<feature type="signal peptide" evidence="3">
    <location>
        <begin position="1"/>
        <end position="16"/>
    </location>
</feature>
<proteinExistence type="predicted"/>
<dbReference type="RefSeq" id="XP_026706311.1">
    <property type="nucleotide sequence ID" value="XM_026850510.1"/>
</dbReference>
<dbReference type="CTD" id="112987951"/>
<dbReference type="AlphaFoldDB" id="A0A663M9Z4"/>
<reference evidence="4" key="1">
    <citation type="submission" date="2025-08" db="UniProtKB">
        <authorList>
            <consortium name="Ensembl"/>
        </authorList>
    </citation>
    <scope>IDENTIFICATION</scope>
</reference>
<reference evidence="4" key="2">
    <citation type="submission" date="2025-09" db="UniProtKB">
        <authorList>
            <consortium name="Ensembl"/>
        </authorList>
    </citation>
    <scope>IDENTIFICATION</scope>
</reference>
<dbReference type="OMA" id="SICICEH"/>
<feature type="region of interest" description="Disordered" evidence="1">
    <location>
        <begin position="268"/>
        <end position="297"/>
    </location>
</feature>
<organism evidence="4 5">
    <name type="scientific">Athene cunicularia</name>
    <name type="common">Burrowing owl</name>
    <name type="synonym">Speotyto cunicularia</name>
    <dbReference type="NCBI Taxonomy" id="194338"/>
    <lineage>
        <taxon>Eukaryota</taxon>
        <taxon>Metazoa</taxon>
        <taxon>Chordata</taxon>
        <taxon>Craniata</taxon>
        <taxon>Vertebrata</taxon>
        <taxon>Euteleostomi</taxon>
        <taxon>Archelosauria</taxon>
        <taxon>Archosauria</taxon>
        <taxon>Dinosauria</taxon>
        <taxon>Saurischia</taxon>
        <taxon>Theropoda</taxon>
        <taxon>Coelurosauria</taxon>
        <taxon>Aves</taxon>
        <taxon>Neognathae</taxon>
        <taxon>Neoaves</taxon>
        <taxon>Telluraves</taxon>
        <taxon>Strigiformes</taxon>
        <taxon>Strigidae</taxon>
        <taxon>Athene</taxon>
    </lineage>
</organism>
<keyword evidence="2" id="KW-0812">Transmembrane</keyword>
<evidence type="ECO:0000313" key="5">
    <source>
        <dbReference type="Proteomes" id="UP000472269"/>
    </source>
</evidence>
<evidence type="ECO:0000256" key="3">
    <source>
        <dbReference type="SAM" id="SignalP"/>
    </source>
</evidence>
<feature type="chain" id="PRO_5025351320" description="MANSC domain-containing protein" evidence="3">
    <location>
        <begin position="17"/>
        <end position="484"/>
    </location>
</feature>
<dbReference type="InterPro" id="IPR041056">
    <property type="entry name" value="DUF5585"/>
</dbReference>
<evidence type="ECO:0008006" key="6">
    <source>
        <dbReference type="Google" id="ProtNLM"/>
    </source>
</evidence>
<evidence type="ECO:0000313" key="4">
    <source>
        <dbReference type="Ensembl" id="ENSACUP00000008278.1"/>
    </source>
</evidence>